<dbReference type="EMBL" id="BARS01047829">
    <property type="protein sequence ID" value="GAG30041.1"/>
    <property type="molecule type" value="Genomic_DNA"/>
</dbReference>
<comment type="caution">
    <text evidence="1">The sequence shown here is derived from an EMBL/GenBank/DDBJ whole genome shotgun (WGS) entry which is preliminary data.</text>
</comment>
<evidence type="ECO:0000313" key="1">
    <source>
        <dbReference type="EMBL" id="GAG30041.1"/>
    </source>
</evidence>
<feature type="non-terminal residue" evidence="1">
    <location>
        <position position="1"/>
    </location>
</feature>
<dbReference type="AlphaFoldDB" id="X0XZB1"/>
<accession>X0XZB1</accession>
<name>X0XZB1_9ZZZZ</name>
<sequence>VVNSADKNEFLCLTRSEFPISLTKSQSVSFKFIGPDSHYTLIGKGFIHTIQTFVFHYDSYSLMVGFIEESETK</sequence>
<protein>
    <submittedName>
        <fullName evidence="1">Uncharacterized protein</fullName>
    </submittedName>
</protein>
<reference evidence="1" key="1">
    <citation type="journal article" date="2014" name="Front. Microbiol.">
        <title>High frequency of phylogenetically diverse reductive dehalogenase-homologous genes in deep subseafloor sedimentary metagenomes.</title>
        <authorList>
            <person name="Kawai M."/>
            <person name="Futagami T."/>
            <person name="Toyoda A."/>
            <person name="Takaki Y."/>
            <person name="Nishi S."/>
            <person name="Hori S."/>
            <person name="Arai W."/>
            <person name="Tsubouchi T."/>
            <person name="Morono Y."/>
            <person name="Uchiyama I."/>
            <person name="Ito T."/>
            <person name="Fujiyama A."/>
            <person name="Inagaki F."/>
            <person name="Takami H."/>
        </authorList>
    </citation>
    <scope>NUCLEOTIDE SEQUENCE</scope>
    <source>
        <strain evidence="1">Expedition CK06-06</strain>
    </source>
</reference>
<organism evidence="1">
    <name type="scientific">marine sediment metagenome</name>
    <dbReference type="NCBI Taxonomy" id="412755"/>
    <lineage>
        <taxon>unclassified sequences</taxon>
        <taxon>metagenomes</taxon>
        <taxon>ecological metagenomes</taxon>
    </lineage>
</organism>
<gene>
    <name evidence="1" type="ORF">S01H1_71786</name>
</gene>
<proteinExistence type="predicted"/>